<dbReference type="PANTHER" id="PTHR24355:SF1">
    <property type="entry name" value="RIBOSOMAL PROTEIN S6 KINASE-RELATED PROTEIN"/>
    <property type="match status" value="1"/>
</dbReference>
<dbReference type="GO" id="GO:0005524">
    <property type="term" value="F:ATP binding"/>
    <property type="evidence" value="ECO:0007669"/>
    <property type="project" value="UniProtKB-KW"/>
</dbReference>
<dbReference type="AlphaFoldDB" id="A0A5N4D650"/>
<organism evidence="8 9">
    <name type="scientific">Camelus dromedarius</name>
    <name type="common">Dromedary</name>
    <name type="synonym">Arabian camel</name>
    <dbReference type="NCBI Taxonomy" id="9838"/>
    <lineage>
        <taxon>Eukaryota</taxon>
        <taxon>Metazoa</taxon>
        <taxon>Chordata</taxon>
        <taxon>Craniata</taxon>
        <taxon>Vertebrata</taxon>
        <taxon>Euteleostomi</taxon>
        <taxon>Mammalia</taxon>
        <taxon>Eutheria</taxon>
        <taxon>Laurasiatheria</taxon>
        <taxon>Artiodactyla</taxon>
        <taxon>Tylopoda</taxon>
        <taxon>Camelidae</taxon>
        <taxon>Camelus</taxon>
    </lineage>
</organism>
<dbReference type="Pfam" id="PF00069">
    <property type="entry name" value="Pkinase"/>
    <property type="match status" value="1"/>
</dbReference>
<evidence type="ECO:0000256" key="4">
    <source>
        <dbReference type="ARBA" id="ARBA00022777"/>
    </source>
</evidence>
<protein>
    <submittedName>
        <fullName evidence="8">Putative serine/threonine-protein kinase</fullName>
    </submittedName>
</protein>
<sequence length="392" mass="44276">MGAVSCRQGQHVQMAAPRKQGGNNRGPWVRGWRSLWSGMGTTRSGLDELWGLRGHQCLHQESLEPAPLLVEKPLPEWPVPQFINLFLPEFPIRPLRGHQQLKVGLVAKGSFGTVLKVLDCGQKAVFAVKVVPKVKVLQRDILRQCKEEVSIQRKINHPFIHSLGDSWQGKRHLFISDYCSTDLHSLWSTVGCFAEASIRLFAAELVLVLCYLHDLGIIHRDVKVMENILLDERGHLKLTDFGLSRHLPQGARAYTICGTLQYMGEREAEADGNDTLPSLTQFPVPAERDHVAMLASVTHYDSEIPASLNQGLSLLLHELLCQNPLHRLRYLHHFQVHPFFRGVAFDPELLQKHPVNFVMETQATQPSPSSESMFFKDFDCNLESYLVHLSLA</sequence>
<keyword evidence="5" id="KW-0067">ATP-binding</keyword>
<dbReference type="EMBL" id="JWIN03000016">
    <property type="protein sequence ID" value="KAB1266567.1"/>
    <property type="molecule type" value="Genomic_DNA"/>
</dbReference>
<keyword evidence="4 8" id="KW-0418">Kinase</keyword>
<evidence type="ECO:0000256" key="3">
    <source>
        <dbReference type="ARBA" id="ARBA00022741"/>
    </source>
</evidence>
<keyword evidence="9" id="KW-1185">Reference proteome</keyword>
<dbReference type="Gene3D" id="3.30.200.20">
    <property type="entry name" value="Phosphorylase Kinase, domain 1"/>
    <property type="match status" value="1"/>
</dbReference>
<evidence type="ECO:0000313" key="8">
    <source>
        <dbReference type="EMBL" id="KAB1266567.1"/>
    </source>
</evidence>
<evidence type="ECO:0000313" key="9">
    <source>
        <dbReference type="Proteomes" id="UP000299084"/>
    </source>
</evidence>
<dbReference type="PANTHER" id="PTHR24355">
    <property type="entry name" value="G PROTEIN-COUPLED RECEPTOR KINASE/RIBOSOMAL PROTEIN S6 KINASE"/>
    <property type="match status" value="1"/>
</dbReference>
<evidence type="ECO:0000256" key="1">
    <source>
        <dbReference type="ARBA" id="ARBA00022527"/>
    </source>
</evidence>
<dbReference type="InterPro" id="IPR000719">
    <property type="entry name" value="Prot_kinase_dom"/>
</dbReference>
<keyword evidence="3" id="KW-0547">Nucleotide-binding</keyword>
<feature type="region of interest" description="Disordered" evidence="6">
    <location>
        <begin position="1"/>
        <end position="25"/>
    </location>
</feature>
<name>A0A5N4D650_CAMDR</name>
<evidence type="ECO:0000256" key="2">
    <source>
        <dbReference type="ARBA" id="ARBA00022679"/>
    </source>
</evidence>
<keyword evidence="1" id="KW-0723">Serine/threonine-protein kinase</keyword>
<comment type="caution">
    <text evidence="8">The sequence shown here is derived from an EMBL/GenBank/DDBJ whole genome shotgun (WGS) entry which is preliminary data.</text>
</comment>
<evidence type="ECO:0000259" key="7">
    <source>
        <dbReference type="PROSITE" id="PS50011"/>
    </source>
</evidence>
<dbReference type="Proteomes" id="UP000299084">
    <property type="component" value="Unassembled WGS sequence"/>
</dbReference>
<evidence type="ECO:0000256" key="6">
    <source>
        <dbReference type="SAM" id="MobiDB-lite"/>
    </source>
</evidence>
<dbReference type="GO" id="GO:0004674">
    <property type="term" value="F:protein serine/threonine kinase activity"/>
    <property type="evidence" value="ECO:0007669"/>
    <property type="project" value="UniProtKB-KW"/>
</dbReference>
<accession>A0A5N4D650</accession>
<evidence type="ECO:0000256" key="5">
    <source>
        <dbReference type="ARBA" id="ARBA00022840"/>
    </source>
</evidence>
<gene>
    <name evidence="8" type="ORF">Cadr_000019377</name>
</gene>
<keyword evidence="2" id="KW-0808">Transferase</keyword>
<reference evidence="8 9" key="1">
    <citation type="journal article" date="2019" name="Mol. Ecol. Resour.">
        <title>Improving Illumina assemblies with Hi-C and long reads: an example with the North African dromedary.</title>
        <authorList>
            <person name="Elbers J.P."/>
            <person name="Rogers M.F."/>
            <person name="Perelman P.L."/>
            <person name="Proskuryakova A.A."/>
            <person name="Serdyukova N.A."/>
            <person name="Johnson W.E."/>
            <person name="Horin P."/>
            <person name="Corander J."/>
            <person name="Murphy D."/>
            <person name="Burger P.A."/>
        </authorList>
    </citation>
    <scope>NUCLEOTIDE SEQUENCE [LARGE SCALE GENOMIC DNA]</scope>
    <source>
        <strain evidence="8">Drom800</strain>
        <tissue evidence="8">Blood</tissue>
    </source>
</reference>
<dbReference type="Gene3D" id="1.10.510.10">
    <property type="entry name" value="Transferase(Phosphotransferase) domain 1"/>
    <property type="match status" value="1"/>
</dbReference>
<proteinExistence type="predicted"/>
<dbReference type="PROSITE" id="PS50011">
    <property type="entry name" value="PROTEIN_KINASE_DOM"/>
    <property type="match status" value="1"/>
</dbReference>
<feature type="domain" description="Protein kinase" evidence="7">
    <location>
        <begin position="100"/>
        <end position="340"/>
    </location>
</feature>
<dbReference type="InterPro" id="IPR011009">
    <property type="entry name" value="Kinase-like_dom_sf"/>
</dbReference>
<dbReference type="STRING" id="9838.ENSCDRP00005019683"/>
<dbReference type="SUPFAM" id="SSF56112">
    <property type="entry name" value="Protein kinase-like (PK-like)"/>
    <property type="match status" value="1"/>
</dbReference>